<organism evidence="10 11">
    <name type="scientific">Pinibacter soli</name>
    <dbReference type="NCBI Taxonomy" id="3044211"/>
    <lineage>
        <taxon>Bacteria</taxon>
        <taxon>Pseudomonadati</taxon>
        <taxon>Bacteroidota</taxon>
        <taxon>Chitinophagia</taxon>
        <taxon>Chitinophagales</taxon>
        <taxon>Chitinophagaceae</taxon>
        <taxon>Pinibacter</taxon>
    </lineage>
</organism>
<evidence type="ECO:0000259" key="6">
    <source>
        <dbReference type="Pfam" id="PF02836"/>
    </source>
</evidence>
<keyword evidence="11" id="KW-1185">Reference proteome</keyword>
<proteinExistence type="inferred from homology"/>
<dbReference type="InterPro" id="IPR032311">
    <property type="entry name" value="DUF4982"/>
</dbReference>
<dbReference type="Pfam" id="PF02836">
    <property type="entry name" value="Glyco_hydro_2_C"/>
    <property type="match status" value="1"/>
</dbReference>
<feature type="domain" description="Glycoside hydrolase family 2 catalytic" evidence="6">
    <location>
        <begin position="329"/>
        <end position="518"/>
    </location>
</feature>
<keyword evidence="2" id="KW-0378">Hydrolase</keyword>
<dbReference type="InterPro" id="IPR013783">
    <property type="entry name" value="Ig-like_fold"/>
</dbReference>
<dbReference type="Pfam" id="PF00703">
    <property type="entry name" value="Glyco_hydro_2"/>
    <property type="match status" value="1"/>
</dbReference>
<feature type="domain" description="Glycosyl hydrolases family 2 sugar binding" evidence="7">
    <location>
        <begin position="108"/>
        <end position="203"/>
    </location>
</feature>
<protein>
    <submittedName>
        <fullName evidence="10">Beta-galactosidase GalA</fullName>
    </submittedName>
</protein>
<evidence type="ECO:0000256" key="1">
    <source>
        <dbReference type="ARBA" id="ARBA00007401"/>
    </source>
</evidence>
<dbReference type="PANTHER" id="PTHR42732">
    <property type="entry name" value="BETA-GALACTOSIDASE"/>
    <property type="match status" value="1"/>
</dbReference>
<dbReference type="InterPro" id="IPR008979">
    <property type="entry name" value="Galactose-bd-like_sf"/>
</dbReference>
<sequence>MQCVRLFVQFVVLVFCCVGVYAQHVSFDSDWKFHLGNAADAAKDFNYSIAKTFDKTGKAKGTCIAPDFKDSNWTSVSLPHDWVVGLPFTFNTNRDVDAHGYKPVGGLYPENSIGWYRKSFTIPAADSGKRISLEFDGIYRDSKIWVNGFYIGANFSGYLGCRFDITDVVKWGGNNVVVVRADASQYEGWFYEGAGIYRHAWLTTQNNLHVQPDGVFIQTAIKDKVAEITATVAIDNKNIAAGQCLVSAYCIDRLGKIVARSAEQQVSISANGSASLQLRSFISAPHLWDIDDPYLYRVITVIKNKGSIVEQTTNRFGIRSIVIDSARGLLLNGKSIKIKGVCCHQDHAGVGSAIPTHLQYYRIGLLKEMGANAYRTSHNAPSPDVLDACDSLGLLVLDETRLLNSSNEYLQQFAQLIRRDLNHPSVLMWSIGNEEEMAQDNSYGKRIAQSMIALQQQIDPTRTCTYGANNGSILTGVNEVIPVRGVNYFLDAIDAYHLKRPSQPVIGTEVGSTVTTRGIYVKDTSSAYVPDHDITYPHWATTAEKWWQWAYGRPWFMGGFVWTGFDYRGEPTPFKWPNISSHFGIMDMCGFPKNNYYYYQAWWSNKDVLQLSPHWNHSGKNGQMIDVWVNSNAAEVELFLNNKSLGEKTMPVNGHLQWSVAYEAGVLKAIGYKKGKQFQTQIETTGVSSQIKIEADQANVSAGDAVIVNVSALDSNGRSVPDADNEISFFIEGDATIIGVGNGDPSSHEPDQIAVGQYKRKLFNGRCQLIIKAGSKGMFQIKAAAANILPANISVQIANKK</sequence>
<evidence type="ECO:0000259" key="9">
    <source>
        <dbReference type="Pfam" id="PF18565"/>
    </source>
</evidence>
<keyword evidence="3" id="KW-0326">Glycosidase</keyword>
<dbReference type="Pfam" id="PF02837">
    <property type="entry name" value="Glyco_hydro_2_N"/>
    <property type="match status" value="1"/>
</dbReference>
<dbReference type="InterPro" id="IPR006102">
    <property type="entry name" value="Ig-like_GH2"/>
</dbReference>
<dbReference type="PANTHER" id="PTHR42732:SF1">
    <property type="entry name" value="BETA-MANNOSIDASE"/>
    <property type="match status" value="1"/>
</dbReference>
<dbReference type="InterPro" id="IPR006104">
    <property type="entry name" value="Glyco_hydro_2_N"/>
</dbReference>
<comment type="caution">
    <text evidence="10">The sequence shown here is derived from an EMBL/GenBank/DDBJ whole genome shotgun (WGS) entry which is preliminary data.</text>
</comment>
<dbReference type="InterPro" id="IPR006103">
    <property type="entry name" value="Glyco_hydro_2_cat"/>
</dbReference>
<dbReference type="SUPFAM" id="SSF51445">
    <property type="entry name" value="(Trans)glycosidases"/>
    <property type="match status" value="1"/>
</dbReference>
<dbReference type="Pfam" id="PF16355">
    <property type="entry name" value="DUF4982"/>
    <property type="match status" value="1"/>
</dbReference>
<evidence type="ECO:0000256" key="3">
    <source>
        <dbReference type="ARBA" id="ARBA00023295"/>
    </source>
</evidence>
<evidence type="ECO:0000259" key="8">
    <source>
        <dbReference type="Pfam" id="PF16355"/>
    </source>
</evidence>
<dbReference type="InterPro" id="IPR017853">
    <property type="entry name" value="GH"/>
</dbReference>
<dbReference type="InterPro" id="IPR048230">
    <property type="entry name" value="GalA-like"/>
</dbReference>
<dbReference type="InterPro" id="IPR006101">
    <property type="entry name" value="Glyco_hydro_2"/>
</dbReference>
<feature type="domain" description="Glycoside hydrolase family 2" evidence="9">
    <location>
        <begin position="691"/>
        <end position="793"/>
    </location>
</feature>
<dbReference type="InterPro" id="IPR051913">
    <property type="entry name" value="GH2_Domain-Containing"/>
</dbReference>
<evidence type="ECO:0000259" key="7">
    <source>
        <dbReference type="Pfam" id="PF02837"/>
    </source>
</evidence>
<evidence type="ECO:0000256" key="4">
    <source>
        <dbReference type="SAM" id="SignalP"/>
    </source>
</evidence>
<dbReference type="NCBIfam" id="NF041462">
    <property type="entry name" value="GalA"/>
    <property type="match status" value="1"/>
</dbReference>
<dbReference type="EMBL" id="JASBRG010000001">
    <property type="protein sequence ID" value="MDI3318373.1"/>
    <property type="molecule type" value="Genomic_DNA"/>
</dbReference>
<gene>
    <name evidence="10" type="primary">galA</name>
    <name evidence="10" type="ORF">QJ048_01245</name>
</gene>
<comment type="similarity">
    <text evidence="1">Belongs to the glycosyl hydrolase 2 family.</text>
</comment>
<dbReference type="Gene3D" id="2.60.120.260">
    <property type="entry name" value="Galactose-binding domain-like"/>
    <property type="match status" value="1"/>
</dbReference>
<dbReference type="SUPFAM" id="SSF49303">
    <property type="entry name" value="beta-Galactosidase/glucuronidase domain"/>
    <property type="match status" value="1"/>
</dbReference>
<reference evidence="10 11" key="1">
    <citation type="submission" date="2023-05" db="EMBL/GenBank/DDBJ databases">
        <title>Genome sequence of Pinibacter sp. MAH-24.</title>
        <authorList>
            <person name="Huq M.A."/>
        </authorList>
    </citation>
    <scope>NUCLEOTIDE SEQUENCE [LARGE SCALE GENOMIC DNA]</scope>
    <source>
        <strain evidence="10 11">MAH-24</strain>
    </source>
</reference>
<accession>A0ABT6R7G2</accession>
<evidence type="ECO:0000256" key="2">
    <source>
        <dbReference type="ARBA" id="ARBA00022801"/>
    </source>
</evidence>
<dbReference type="Gene3D" id="2.60.40.10">
    <property type="entry name" value="Immunoglobulins"/>
    <property type="match status" value="3"/>
</dbReference>
<dbReference type="Proteomes" id="UP001226434">
    <property type="component" value="Unassembled WGS sequence"/>
</dbReference>
<feature type="chain" id="PRO_5047413045" evidence="4">
    <location>
        <begin position="23"/>
        <end position="801"/>
    </location>
</feature>
<dbReference type="RefSeq" id="WP_282332500.1">
    <property type="nucleotide sequence ID" value="NZ_JASBRG010000001.1"/>
</dbReference>
<keyword evidence="4" id="KW-0732">Signal</keyword>
<feature type="domain" description="Glycoside hydrolase family 2 immunoglobulin-like beta-sandwich" evidence="5">
    <location>
        <begin position="214"/>
        <end position="319"/>
    </location>
</feature>
<dbReference type="Pfam" id="PF18565">
    <property type="entry name" value="Glyco_hydro2_C5"/>
    <property type="match status" value="1"/>
</dbReference>
<evidence type="ECO:0000313" key="10">
    <source>
        <dbReference type="EMBL" id="MDI3318373.1"/>
    </source>
</evidence>
<feature type="domain" description="DUF4982" evidence="8">
    <location>
        <begin position="622"/>
        <end position="677"/>
    </location>
</feature>
<dbReference type="InterPro" id="IPR036156">
    <property type="entry name" value="Beta-gal/glucu_dom_sf"/>
</dbReference>
<evidence type="ECO:0000313" key="11">
    <source>
        <dbReference type="Proteomes" id="UP001226434"/>
    </source>
</evidence>
<dbReference type="SUPFAM" id="SSF49785">
    <property type="entry name" value="Galactose-binding domain-like"/>
    <property type="match status" value="1"/>
</dbReference>
<name>A0ABT6R7G2_9BACT</name>
<evidence type="ECO:0000259" key="5">
    <source>
        <dbReference type="Pfam" id="PF00703"/>
    </source>
</evidence>
<dbReference type="PRINTS" id="PR00132">
    <property type="entry name" value="GLHYDRLASE2"/>
</dbReference>
<dbReference type="InterPro" id="IPR040605">
    <property type="entry name" value="Glyco_hydro2_dom5"/>
</dbReference>
<feature type="signal peptide" evidence="4">
    <location>
        <begin position="1"/>
        <end position="22"/>
    </location>
</feature>
<dbReference type="Gene3D" id="3.20.20.80">
    <property type="entry name" value="Glycosidases"/>
    <property type="match status" value="1"/>
</dbReference>